<name>A0A3N4HQI6_ASCIM</name>
<evidence type="ECO:0000313" key="11">
    <source>
        <dbReference type="Proteomes" id="UP000275078"/>
    </source>
</evidence>
<feature type="domain" description="Transcription factor tau subunit sfc3/Tfc3 C-terminal" evidence="8">
    <location>
        <begin position="1747"/>
        <end position="2159"/>
    </location>
</feature>
<dbReference type="InterPro" id="IPR044210">
    <property type="entry name" value="Tfc3-like"/>
</dbReference>
<feature type="region of interest" description="Disordered" evidence="6">
    <location>
        <begin position="1501"/>
        <end position="1549"/>
    </location>
</feature>
<dbReference type="Pfam" id="PF24538">
    <property type="entry name" value="DUF7599"/>
    <property type="match status" value="1"/>
</dbReference>
<sequence length="2203" mass="246864">MSDPALLAYVLGEVALDGREGCTLDRLYGFIEDFSKRQPARKVTLDNIFDPDASDDDDIIIKKSVDPSQYHEAETLDEDAKEKIWEALKADQDFSVGRNNEGANLSWKEIQEDDARRRQKRIDDKIAETNDGIPVPPQEEDVDTQAKKKKKRKTKPETIPMGEYEVWRVYTTEEKQWMTLTGHGIDRKKVPPTVFDLLAVIGKCRHAGILQPDLTRAAGQDPRSSSARTTLLAELGYIEKRSVLAARLRTSILTLKRFIAPTQAETIFLDPSKAKPKETEQKGQTVDINVLTREIFRVLGEAKNKTLMHCDLKKKLGMDKDRFHFRAFARMIRRMEQAGYVKRILVPIKLYNHPNARKKSKAATEGKSSKGRPYHLYRSRCVRLEREPGEDWADFMSNTENQTQVQGEDEEEADDNASDIEDVSPEQEESAAQQINEALEGNAPVEVVNTKPKPDWRLGVPIERITYEKIEASGLTGISSMDLHATIVGPHYYRPLDQVLLRLTKNPYSQPFFLADKRVIRETDVRGRNSHYRYFTHPNHQKLVASGMAEAPDDTKKKNGKDAKRLDSDEAIFGDWGFPVFNPQMYLNTKTCGTLADAQRRVLLVEDRASLVGQCRVIKKGNGCFGVDWASQKTYTSRMVKERMDFVGELDYSTISFPEMRPLSLPKTGKKGARAYTRRAGEPLTPFKRRGRPPKPDHLRKFPKRVTKYREDGTPYIEVVGRDSEDSPATPAKGRGRGRGKKSKLAEVEDVEMGDADAVATPTPAARKPGPGRGRKKAVPVEESTPAEGDGVDNADGDKEAADPAEEGANAEEATPAKTPARKTPGRKPAAKKTPAKKTPAKKTPAKRGTKRVAEAEAEETNLEESTAKRVKVGAGEDGEDDAQEEDDNGAADKVEADASGETPIATPKTRGRPKKAPVAKGRGRGRKKAVEESTEEVGQDIEQPAASTVSPPTQEEEADDSDLAIQAQLLHEAQMHEAADAEDASAADKGEATDGLTSAQDPSKLTKVLTLGETPRRSGRARNPSIMQAEPSTPTKKRSLDAEETEPSTPTEPPKKRTRGKAKPKATPKAPTRTSTRLTRGAASSEATEKGQPEPTPKKSPGDSTAVLEKAAAATAVSKPAQDAPKEATSGKVTETTTAGKPATESVDAEMPDADSATAEDRDQGLTGRALVSAPKDKGTENSKPTEELKEPASTPAPTEEKDKSRGTPLASLSGNAAMKRGTPPSTPSKTKQAPASETAAVESEKNQPALDQTVYKMGAATLQFMPPEKNKHPEDQRYGRFGGMLNLSRRQTIMELVEEHGGVFPGGIELRHAFAERYKQRNPEAGVPDRRLIVNVLNSLQEAGLLREIQVAFHNSRGFKIHKRILVKNGLFPESPEVVAMKDAMIAADGALWWPAGTAIPAQFRDAKPVVNTTGSRQREAPIEHINFERLYETNTMKKREEKQQLREQRKQAKKQAQQMSSKKKNGAADYSRYGYPFGDLPKSKDSIAQARRRIRELRRQQEDKDFARQREEAERRARANAQFEESVIYSGDERDENDGSGDEQGNSLAWWADFLDQLPEDEEDEELDMNQLLTDTTSGDFVNQHKSAPFINANPQQPSDFFDGCQNILDWEMAGLFAPEKVWQAPRKEGETAFINLYCPPLEVGPNFDQEPICIAESRLQRSRILGPDTVRSSRHTAQEAANRASRIEAAEEDDEPYQLIWAKKRKPRKRDEEMARIHRGVPDDNKTDQPLNEVPIRERFLNRQRNTFTSDEDLILFCGVTIVRTLFGGLERYINWNLVWKLFPNHTFKMVKQRWPRVRVLYKSHLAVLQADFERLYLEDYEKGLLPEIDENDPMGFDIEFHTKWLKDRLVIPDKSTSESPLILDSTLVYGLRQEPTDWRETFHNAHVTMGNRFTQMLAQPFVAVIGEDISKPDSKPEIDNIKSLIKSNIITDEYVYDQSKACALLKAVPTEDLNKAFHEMANARSIVPKKSGGKVVPGRNYEFTDIFHAVFKTQISEKMFKESLAFEEAMDRGIKEDGEFQLTPFIGDGQMMMVINKFATGQIRLNKRDYKATKQGLITGYRTRMMDKRKLDFQIFVTPTEKYTLSTRLSPDQSTPPTIKFNGDKIDTMDYDKRINRVWIDTNGKLVVGMWNKARSAIMANVLERPGITIKEMTELLGKAFTIEEVNEVVDWFVSVGAMKTENNGCWSLESWWKGMRW</sequence>
<evidence type="ECO:0000256" key="4">
    <source>
        <dbReference type="ARBA" id="ARBA00023163"/>
    </source>
</evidence>
<feature type="region of interest" description="Disordered" evidence="6">
    <location>
        <begin position="1440"/>
        <end position="1489"/>
    </location>
</feature>
<evidence type="ECO:0000256" key="3">
    <source>
        <dbReference type="ARBA" id="ARBA00023125"/>
    </source>
</evidence>
<dbReference type="GO" id="GO:0003677">
    <property type="term" value="F:DNA binding"/>
    <property type="evidence" value="ECO:0007669"/>
    <property type="project" value="UniProtKB-KW"/>
</dbReference>
<feature type="region of interest" description="Disordered" evidence="6">
    <location>
        <begin position="400"/>
        <end position="430"/>
    </location>
</feature>
<gene>
    <name evidence="10" type="ORF">BJ508DRAFT_417737</name>
</gene>
<dbReference type="Pfam" id="PF20222">
    <property type="entry name" value="DUF6581"/>
    <property type="match status" value="1"/>
</dbReference>
<evidence type="ECO:0000256" key="5">
    <source>
        <dbReference type="ARBA" id="ARBA00023242"/>
    </source>
</evidence>
<feature type="compositionally biased region" description="Basic residues" evidence="6">
    <location>
        <begin position="734"/>
        <end position="743"/>
    </location>
</feature>
<feature type="compositionally biased region" description="Basic residues" evidence="6">
    <location>
        <begin position="910"/>
        <end position="928"/>
    </location>
</feature>
<dbReference type="Proteomes" id="UP000275078">
    <property type="component" value="Unassembled WGS sequence"/>
</dbReference>
<keyword evidence="11" id="KW-1185">Reference proteome</keyword>
<evidence type="ECO:0000256" key="2">
    <source>
        <dbReference type="ARBA" id="ARBA00022553"/>
    </source>
</evidence>
<feature type="region of interest" description="Disordered" evidence="6">
    <location>
        <begin position="663"/>
        <end position="1251"/>
    </location>
</feature>
<keyword evidence="3" id="KW-0238">DNA-binding</keyword>
<feature type="compositionally biased region" description="Basic and acidic residues" evidence="6">
    <location>
        <begin position="1440"/>
        <end position="1453"/>
    </location>
</feature>
<keyword evidence="2" id="KW-0597">Phosphoprotein</keyword>
<evidence type="ECO:0000313" key="10">
    <source>
        <dbReference type="EMBL" id="RPA76095.1"/>
    </source>
</evidence>
<reference evidence="10 11" key="1">
    <citation type="journal article" date="2018" name="Nat. Ecol. Evol.">
        <title>Pezizomycetes genomes reveal the molecular basis of ectomycorrhizal truffle lifestyle.</title>
        <authorList>
            <person name="Murat C."/>
            <person name="Payen T."/>
            <person name="Noel B."/>
            <person name="Kuo A."/>
            <person name="Morin E."/>
            <person name="Chen J."/>
            <person name="Kohler A."/>
            <person name="Krizsan K."/>
            <person name="Balestrini R."/>
            <person name="Da Silva C."/>
            <person name="Montanini B."/>
            <person name="Hainaut M."/>
            <person name="Levati E."/>
            <person name="Barry K.W."/>
            <person name="Belfiori B."/>
            <person name="Cichocki N."/>
            <person name="Clum A."/>
            <person name="Dockter R.B."/>
            <person name="Fauchery L."/>
            <person name="Guy J."/>
            <person name="Iotti M."/>
            <person name="Le Tacon F."/>
            <person name="Lindquist E.A."/>
            <person name="Lipzen A."/>
            <person name="Malagnac F."/>
            <person name="Mello A."/>
            <person name="Molinier V."/>
            <person name="Miyauchi S."/>
            <person name="Poulain J."/>
            <person name="Riccioni C."/>
            <person name="Rubini A."/>
            <person name="Sitrit Y."/>
            <person name="Splivallo R."/>
            <person name="Traeger S."/>
            <person name="Wang M."/>
            <person name="Zifcakova L."/>
            <person name="Wipf D."/>
            <person name="Zambonelli A."/>
            <person name="Paolocci F."/>
            <person name="Nowrousian M."/>
            <person name="Ottonello S."/>
            <person name="Baldrian P."/>
            <person name="Spatafora J.W."/>
            <person name="Henrissat B."/>
            <person name="Nagy L.G."/>
            <person name="Aury J.M."/>
            <person name="Wincker P."/>
            <person name="Grigoriev I.V."/>
            <person name="Bonfante P."/>
            <person name="Martin F.M."/>
        </authorList>
    </citation>
    <scope>NUCLEOTIDE SEQUENCE [LARGE SCALE GENOMIC DNA]</scope>
    <source>
        <strain evidence="10 11">RN42</strain>
    </source>
</reference>
<dbReference type="InterPro" id="IPR056020">
    <property type="entry name" value="DUF7599"/>
</dbReference>
<evidence type="ECO:0000256" key="6">
    <source>
        <dbReference type="SAM" id="MobiDB-lite"/>
    </source>
</evidence>
<dbReference type="STRING" id="1160509.A0A3N4HQI6"/>
<feature type="compositionally biased region" description="Basic and acidic residues" evidence="6">
    <location>
        <begin position="1176"/>
        <end position="1192"/>
    </location>
</feature>
<feature type="domain" description="B-block binding subunit of TFIIIC" evidence="7">
    <location>
        <begin position="192"/>
        <end position="259"/>
    </location>
</feature>
<dbReference type="Pfam" id="PF04182">
    <property type="entry name" value="B-block_TFIIIC"/>
    <property type="match status" value="1"/>
</dbReference>
<dbReference type="InterPro" id="IPR046488">
    <property type="entry name" value="Sfc3/Tfc3_C"/>
</dbReference>
<feature type="compositionally biased region" description="Basic residues" evidence="6">
    <location>
        <begin position="668"/>
        <end position="677"/>
    </location>
</feature>
<evidence type="ECO:0000259" key="7">
    <source>
        <dbReference type="Pfam" id="PF04182"/>
    </source>
</evidence>
<keyword evidence="5" id="KW-0539">Nucleus</keyword>
<dbReference type="PANTHER" id="PTHR15180:SF1">
    <property type="entry name" value="GENERAL TRANSCRIPTION FACTOR 3C POLYPEPTIDE 1"/>
    <property type="match status" value="1"/>
</dbReference>
<evidence type="ECO:0000256" key="1">
    <source>
        <dbReference type="ARBA" id="ARBA00004123"/>
    </source>
</evidence>
<keyword evidence="4" id="KW-0804">Transcription</keyword>
<accession>A0A3N4HQI6</accession>
<evidence type="ECO:0000259" key="8">
    <source>
        <dbReference type="Pfam" id="PF20222"/>
    </source>
</evidence>
<feature type="compositionally biased region" description="Acidic residues" evidence="6">
    <location>
        <begin position="407"/>
        <end position="429"/>
    </location>
</feature>
<dbReference type="InterPro" id="IPR007309">
    <property type="entry name" value="TFIIIC_Bblock-bd"/>
</dbReference>
<protein>
    <submittedName>
        <fullName evidence="10">Uncharacterized protein</fullName>
    </submittedName>
</protein>
<feature type="compositionally biased region" description="Basic and acidic residues" evidence="6">
    <location>
        <begin position="1088"/>
        <end position="1102"/>
    </location>
</feature>
<dbReference type="OrthoDB" id="5403573at2759"/>
<dbReference type="EMBL" id="ML119751">
    <property type="protein sequence ID" value="RPA76095.1"/>
    <property type="molecule type" value="Genomic_DNA"/>
</dbReference>
<dbReference type="GO" id="GO:0006384">
    <property type="term" value="P:transcription initiation at RNA polymerase III promoter"/>
    <property type="evidence" value="ECO:0007669"/>
    <property type="project" value="InterPro"/>
</dbReference>
<feature type="compositionally biased region" description="Low complexity" evidence="6">
    <location>
        <begin position="1105"/>
        <end position="1122"/>
    </location>
</feature>
<feature type="compositionally biased region" description="Acidic residues" evidence="6">
    <location>
        <begin position="877"/>
        <end position="890"/>
    </location>
</feature>
<feature type="compositionally biased region" description="Low complexity" evidence="6">
    <location>
        <begin position="1068"/>
        <end position="1078"/>
    </location>
</feature>
<feature type="compositionally biased region" description="Basic residues" evidence="6">
    <location>
        <begin position="1057"/>
        <end position="1067"/>
    </location>
</feature>
<feature type="domain" description="DUF7599" evidence="9">
    <location>
        <begin position="292"/>
        <end position="348"/>
    </location>
</feature>
<organism evidence="10 11">
    <name type="scientific">Ascobolus immersus RN42</name>
    <dbReference type="NCBI Taxonomy" id="1160509"/>
    <lineage>
        <taxon>Eukaryota</taxon>
        <taxon>Fungi</taxon>
        <taxon>Dikarya</taxon>
        <taxon>Ascomycota</taxon>
        <taxon>Pezizomycotina</taxon>
        <taxon>Pezizomycetes</taxon>
        <taxon>Pezizales</taxon>
        <taxon>Ascobolaceae</taxon>
        <taxon>Ascobolus</taxon>
    </lineage>
</organism>
<dbReference type="GO" id="GO:0042791">
    <property type="term" value="P:5S class rRNA transcription by RNA polymerase III"/>
    <property type="evidence" value="ECO:0007669"/>
    <property type="project" value="TreeGrafter"/>
</dbReference>
<feature type="compositionally biased region" description="Basic and acidic residues" evidence="6">
    <location>
        <begin position="1501"/>
        <end position="1520"/>
    </location>
</feature>
<evidence type="ECO:0000259" key="9">
    <source>
        <dbReference type="Pfam" id="PF24538"/>
    </source>
</evidence>
<dbReference type="GO" id="GO:0005634">
    <property type="term" value="C:nucleus"/>
    <property type="evidence" value="ECO:0007669"/>
    <property type="project" value="UniProtKB-SubCell"/>
</dbReference>
<dbReference type="PANTHER" id="PTHR15180">
    <property type="entry name" value="GENERAL TRANSCRIPTION FACTOR 3C POLYPEPTIDE 1"/>
    <property type="match status" value="1"/>
</dbReference>
<feature type="region of interest" description="Disordered" evidence="6">
    <location>
        <begin position="123"/>
        <end position="155"/>
    </location>
</feature>
<feature type="compositionally biased region" description="Low complexity" evidence="6">
    <location>
        <begin position="756"/>
        <end position="766"/>
    </location>
</feature>
<feature type="compositionally biased region" description="Basic residues" evidence="6">
    <location>
        <begin position="820"/>
        <end position="851"/>
    </location>
</feature>
<proteinExistence type="predicted"/>
<comment type="subcellular location">
    <subcellularLocation>
        <location evidence="1">Nucleus</location>
    </subcellularLocation>
</comment>
<dbReference type="GO" id="GO:0000127">
    <property type="term" value="C:transcription factor TFIIIC complex"/>
    <property type="evidence" value="ECO:0007669"/>
    <property type="project" value="InterPro"/>
</dbReference>